<comment type="caution">
    <text evidence="2">The sequence shown here is derived from an EMBL/GenBank/DDBJ whole genome shotgun (WGS) entry which is preliminary data.</text>
</comment>
<dbReference type="Proteomes" id="UP000265520">
    <property type="component" value="Unassembled WGS sequence"/>
</dbReference>
<proteinExistence type="predicted"/>
<keyword evidence="3" id="KW-1185">Reference proteome</keyword>
<dbReference type="AlphaFoldDB" id="A0A392QHH8"/>
<evidence type="ECO:0000313" key="2">
    <source>
        <dbReference type="EMBL" id="MCI23190.1"/>
    </source>
</evidence>
<accession>A0A392QHH8</accession>
<name>A0A392QHH8_9FABA</name>
<organism evidence="2 3">
    <name type="scientific">Trifolium medium</name>
    <dbReference type="NCBI Taxonomy" id="97028"/>
    <lineage>
        <taxon>Eukaryota</taxon>
        <taxon>Viridiplantae</taxon>
        <taxon>Streptophyta</taxon>
        <taxon>Embryophyta</taxon>
        <taxon>Tracheophyta</taxon>
        <taxon>Spermatophyta</taxon>
        <taxon>Magnoliopsida</taxon>
        <taxon>eudicotyledons</taxon>
        <taxon>Gunneridae</taxon>
        <taxon>Pentapetalae</taxon>
        <taxon>rosids</taxon>
        <taxon>fabids</taxon>
        <taxon>Fabales</taxon>
        <taxon>Fabaceae</taxon>
        <taxon>Papilionoideae</taxon>
        <taxon>50 kb inversion clade</taxon>
        <taxon>NPAAA clade</taxon>
        <taxon>Hologalegina</taxon>
        <taxon>IRL clade</taxon>
        <taxon>Trifolieae</taxon>
        <taxon>Trifolium</taxon>
    </lineage>
</organism>
<feature type="region of interest" description="Disordered" evidence="1">
    <location>
        <begin position="34"/>
        <end position="57"/>
    </location>
</feature>
<dbReference type="EMBL" id="LXQA010134621">
    <property type="protein sequence ID" value="MCI23190.1"/>
    <property type="molecule type" value="Genomic_DNA"/>
</dbReference>
<reference evidence="2 3" key="1">
    <citation type="journal article" date="2018" name="Front. Plant Sci.">
        <title>Red Clover (Trifolium pratense) and Zigzag Clover (T. medium) - A Picture of Genomic Similarities and Differences.</title>
        <authorList>
            <person name="Dluhosova J."/>
            <person name="Istvanek J."/>
            <person name="Nedelnik J."/>
            <person name="Repkova J."/>
        </authorList>
    </citation>
    <scope>NUCLEOTIDE SEQUENCE [LARGE SCALE GENOMIC DNA]</scope>
    <source>
        <strain evidence="3">cv. 10/8</strain>
        <tissue evidence="2">Leaf</tissue>
    </source>
</reference>
<feature type="non-terminal residue" evidence="2">
    <location>
        <position position="57"/>
    </location>
</feature>
<evidence type="ECO:0000256" key="1">
    <source>
        <dbReference type="SAM" id="MobiDB-lite"/>
    </source>
</evidence>
<feature type="compositionally biased region" description="Basic and acidic residues" evidence="1">
    <location>
        <begin position="34"/>
        <end position="43"/>
    </location>
</feature>
<evidence type="ECO:0000313" key="3">
    <source>
        <dbReference type="Proteomes" id="UP000265520"/>
    </source>
</evidence>
<sequence>MVSVPLFGLVGEREWPLALTLWFPVEGGPGNLEFGREDPKGVMEDDVLPDGTKIKAG</sequence>
<protein>
    <submittedName>
        <fullName evidence="2">Uncharacterized protein</fullName>
    </submittedName>
</protein>